<name>A0ABT8HSQ9_9BACL</name>
<dbReference type="InterPro" id="IPR012338">
    <property type="entry name" value="Beta-lactam/transpept-like"/>
</dbReference>
<keyword evidence="10" id="KW-0961">Cell wall biogenesis/degradation</keyword>
<gene>
    <name evidence="14" type="ORF">QYB97_04870</name>
</gene>
<dbReference type="EMBL" id="JAUHTR010000001">
    <property type="protein sequence ID" value="MDN4523793.1"/>
    <property type="molecule type" value="Genomic_DNA"/>
</dbReference>
<evidence type="ECO:0000256" key="4">
    <source>
        <dbReference type="ARBA" id="ARBA00022475"/>
    </source>
</evidence>
<keyword evidence="5 11" id="KW-0812">Transmembrane</keyword>
<keyword evidence="8 11" id="KW-1133">Transmembrane helix</keyword>
<dbReference type="InterPro" id="IPR050515">
    <property type="entry name" value="Beta-lactam/transpept"/>
</dbReference>
<evidence type="ECO:0000256" key="11">
    <source>
        <dbReference type="SAM" id="Phobius"/>
    </source>
</evidence>
<dbReference type="PANTHER" id="PTHR30627">
    <property type="entry name" value="PEPTIDOGLYCAN D,D-TRANSPEPTIDASE"/>
    <property type="match status" value="1"/>
</dbReference>
<evidence type="ECO:0000259" key="12">
    <source>
        <dbReference type="Pfam" id="PF00905"/>
    </source>
</evidence>
<dbReference type="SUPFAM" id="SSF56601">
    <property type="entry name" value="beta-lactamase/transpeptidase-like"/>
    <property type="match status" value="1"/>
</dbReference>
<dbReference type="InterPro" id="IPR001460">
    <property type="entry name" value="PCN-bd_Tpept"/>
</dbReference>
<evidence type="ECO:0000256" key="8">
    <source>
        <dbReference type="ARBA" id="ARBA00022989"/>
    </source>
</evidence>
<dbReference type="InterPro" id="IPR036138">
    <property type="entry name" value="PBP_dimer_sf"/>
</dbReference>
<reference evidence="14" key="1">
    <citation type="submission" date="2023-07" db="EMBL/GenBank/DDBJ databases">
        <title>Fictibacillus sp. isolated from freshwater pond.</title>
        <authorList>
            <person name="Kirdat K."/>
            <person name="Bhat A."/>
            <person name="Mourya A."/>
            <person name="Yadav A."/>
        </authorList>
    </citation>
    <scope>NUCLEOTIDE SEQUENCE</scope>
    <source>
        <strain evidence="14">NE201</strain>
    </source>
</reference>
<comment type="subcellular location">
    <subcellularLocation>
        <location evidence="2">Cell membrane</location>
    </subcellularLocation>
    <subcellularLocation>
        <location evidence="1">Membrane</location>
        <topology evidence="1">Single-pass membrane protein</topology>
    </subcellularLocation>
</comment>
<comment type="caution">
    <text evidence="14">The sequence shown here is derived from an EMBL/GenBank/DDBJ whole genome shotgun (WGS) entry which is preliminary data.</text>
</comment>
<sequence length="688" mass="78227">METQTKKKKNHLPFRLNILFIAVFLLFSILILRLGVLQIVNGEEKRQESEAIKKEEAKKEAPRGKILDRYQRVVVDNKPYFTLTYTKTSSTKPEDTYKVAKWLSQHIKVDIKKIPERDKKDFFIVKNGVPQLLKERLTEAEIKKLNNEKEYKLLVERITEKDLHTLTKKDLEILAIKREMDAGYAYSASPVKKNLTDREISIISENLNLLPGIDIMPDADRTYPFGDSLKTIFGRVKQMPKEQQEYFGAMNYDRTDQVGVSGLEAQYQETLRGTKEKSIFLTNPKTGKTLGEPKVIPGKRGKDLVLTIDMDLQEKMEKILEEEIRKGRADRGNEMMRSAYIVMMNPKTGEVYSIAGKKMDKNGAFVNDSYGALFDAYEMGSAVKGATVLTGLHKGVIHPGEYIYDAPLKFGSLTKKSHANMGSINDLTALKRSSNVYMYNIVMRLGKFSYSTKSFYGDNRYLGFDVMRYYFSQFGLGVKTGIDFPNESTGYNGGYTDQLGNMIDMGIGQFDTYTPIQMVQYVSTIANGGYRVQPRLVKEIREPQTENHMEGKLVKRFEPNVLNELDMDKSYIDRVQQGFWEVYHSPGGTATTYFGNNPKYHNPAGKTGTAQVKKYDSNGNFIADKDNLTLVGYAPFDDPEIAYAIIVPDASPYSGTQAVNKHIGQRALETYWDLKEKTKSTEENSDEQ</sequence>
<evidence type="ECO:0000256" key="6">
    <source>
        <dbReference type="ARBA" id="ARBA00022960"/>
    </source>
</evidence>
<evidence type="ECO:0000256" key="10">
    <source>
        <dbReference type="ARBA" id="ARBA00023316"/>
    </source>
</evidence>
<keyword evidence="4" id="KW-1003">Cell membrane</keyword>
<dbReference type="Proteomes" id="UP001172721">
    <property type="component" value="Unassembled WGS sequence"/>
</dbReference>
<evidence type="ECO:0000256" key="3">
    <source>
        <dbReference type="ARBA" id="ARBA00007171"/>
    </source>
</evidence>
<accession>A0ABT8HSQ9</accession>
<dbReference type="SUPFAM" id="SSF56519">
    <property type="entry name" value="Penicillin binding protein dimerisation domain"/>
    <property type="match status" value="1"/>
</dbReference>
<dbReference type="InterPro" id="IPR005311">
    <property type="entry name" value="PBP_dimer"/>
</dbReference>
<evidence type="ECO:0000256" key="2">
    <source>
        <dbReference type="ARBA" id="ARBA00004236"/>
    </source>
</evidence>
<dbReference type="Gene3D" id="1.10.10.1230">
    <property type="entry name" value="Penicillin-binding protein, N-terminal non-catalytic domain, head sub-domain"/>
    <property type="match status" value="1"/>
</dbReference>
<keyword evidence="6" id="KW-0133">Cell shape</keyword>
<dbReference type="Pfam" id="PF03717">
    <property type="entry name" value="PBP_dimer"/>
    <property type="match status" value="1"/>
</dbReference>
<dbReference type="RefSeq" id="WP_301164802.1">
    <property type="nucleotide sequence ID" value="NZ_JAUHTR010000001.1"/>
</dbReference>
<proteinExistence type="inferred from homology"/>
<evidence type="ECO:0000256" key="7">
    <source>
        <dbReference type="ARBA" id="ARBA00022984"/>
    </source>
</evidence>
<evidence type="ECO:0000259" key="13">
    <source>
        <dbReference type="Pfam" id="PF03717"/>
    </source>
</evidence>
<organism evidence="14 15">
    <name type="scientific">Fictibacillus fluitans</name>
    <dbReference type="NCBI Taxonomy" id="3058422"/>
    <lineage>
        <taxon>Bacteria</taxon>
        <taxon>Bacillati</taxon>
        <taxon>Bacillota</taxon>
        <taxon>Bacilli</taxon>
        <taxon>Bacillales</taxon>
        <taxon>Fictibacillaceae</taxon>
        <taxon>Fictibacillus</taxon>
    </lineage>
</organism>
<keyword evidence="15" id="KW-1185">Reference proteome</keyword>
<feature type="transmembrane region" description="Helical" evidence="11">
    <location>
        <begin position="12"/>
        <end position="36"/>
    </location>
</feature>
<evidence type="ECO:0000313" key="15">
    <source>
        <dbReference type="Proteomes" id="UP001172721"/>
    </source>
</evidence>
<dbReference type="Gene3D" id="3.40.710.10">
    <property type="entry name" value="DD-peptidase/beta-lactamase superfamily"/>
    <property type="match status" value="1"/>
</dbReference>
<evidence type="ECO:0000313" key="14">
    <source>
        <dbReference type="EMBL" id="MDN4523793.1"/>
    </source>
</evidence>
<protein>
    <submittedName>
        <fullName evidence="14">Penicillin-binding protein 2</fullName>
    </submittedName>
</protein>
<evidence type="ECO:0000256" key="1">
    <source>
        <dbReference type="ARBA" id="ARBA00004167"/>
    </source>
</evidence>
<dbReference type="Pfam" id="PF00905">
    <property type="entry name" value="Transpeptidase"/>
    <property type="match status" value="1"/>
</dbReference>
<keyword evidence="9 11" id="KW-0472">Membrane</keyword>
<evidence type="ECO:0000256" key="9">
    <source>
        <dbReference type="ARBA" id="ARBA00023136"/>
    </source>
</evidence>
<dbReference type="PANTHER" id="PTHR30627:SF2">
    <property type="entry name" value="PEPTIDOGLYCAN D,D-TRANSPEPTIDASE MRDA"/>
    <property type="match status" value="1"/>
</dbReference>
<dbReference type="Gene3D" id="3.90.1310.10">
    <property type="entry name" value="Penicillin-binding protein 2a (Domain 2)"/>
    <property type="match status" value="1"/>
</dbReference>
<comment type="similarity">
    <text evidence="3">Belongs to the transpeptidase family.</text>
</comment>
<keyword evidence="7" id="KW-0573">Peptidoglycan synthesis</keyword>
<evidence type="ECO:0000256" key="5">
    <source>
        <dbReference type="ARBA" id="ARBA00022692"/>
    </source>
</evidence>
<feature type="domain" description="Penicillin-binding protein dimerisation" evidence="13">
    <location>
        <begin position="59"/>
        <end position="283"/>
    </location>
</feature>
<feature type="domain" description="Penicillin-binding protein transpeptidase" evidence="12">
    <location>
        <begin position="340"/>
        <end position="665"/>
    </location>
</feature>